<dbReference type="EMBL" id="JBHSDK010000010">
    <property type="protein sequence ID" value="MFC4334987.1"/>
    <property type="molecule type" value="Genomic_DNA"/>
</dbReference>
<keyword evidence="3" id="KW-1185">Reference proteome</keyword>
<dbReference type="InterPro" id="IPR000944">
    <property type="entry name" value="Tscrpt_reg_Rrf2"/>
</dbReference>
<gene>
    <name evidence="2" type="ORF">ACFPET_07235</name>
</gene>
<keyword evidence="1" id="KW-0238">DNA-binding</keyword>
<dbReference type="PROSITE" id="PS51197">
    <property type="entry name" value="HTH_RRF2_2"/>
    <property type="match status" value="1"/>
</dbReference>
<evidence type="ECO:0000313" key="2">
    <source>
        <dbReference type="EMBL" id="MFC4334987.1"/>
    </source>
</evidence>
<organism evidence="2 3">
    <name type="scientific">Salininema proteolyticum</name>
    <dbReference type="NCBI Taxonomy" id="1607685"/>
    <lineage>
        <taxon>Bacteria</taxon>
        <taxon>Bacillati</taxon>
        <taxon>Actinomycetota</taxon>
        <taxon>Actinomycetes</taxon>
        <taxon>Glycomycetales</taxon>
        <taxon>Glycomycetaceae</taxon>
        <taxon>Salininema</taxon>
    </lineage>
</organism>
<dbReference type="SUPFAM" id="SSF46785">
    <property type="entry name" value="Winged helix' DNA-binding domain"/>
    <property type="match status" value="1"/>
</dbReference>
<dbReference type="InterPro" id="IPR036388">
    <property type="entry name" value="WH-like_DNA-bd_sf"/>
</dbReference>
<dbReference type="PANTHER" id="PTHR33221">
    <property type="entry name" value="WINGED HELIX-TURN-HELIX TRANSCRIPTIONAL REGULATOR, RRF2 FAMILY"/>
    <property type="match status" value="1"/>
</dbReference>
<reference evidence="3" key="1">
    <citation type="journal article" date="2019" name="Int. J. Syst. Evol. Microbiol.">
        <title>The Global Catalogue of Microorganisms (GCM) 10K type strain sequencing project: providing services to taxonomists for standard genome sequencing and annotation.</title>
        <authorList>
            <consortium name="The Broad Institute Genomics Platform"/>
            <consortium name="The Broad Institute Genome Sequencing Center for Infectious Disease"/>
            <person name="Wu L."/>
            <person name="Ma J."/>
        </authorList>
    </citation>
    <scope>NUCLEOTIDE SEQUENCE [LARGE SCALE GENOMIC DNA]</scope>
    <source>
        <strain evidence="3">IBRC-M 10908</strain>
    </source>
</reference>
<comment type="caution">
    <text evidence="2">The sequence shown here is derived from an EMBL/GenBank/DDBJ whole genome shotgun (WGS) entry which is preliminary data.</text>
</comment>
<dbReference type="PANTHER" id="PTHR33221:SF5">
    <property type="entry name" value="HTH-TYPE TRANSCRIPTIONAL REGULATOR ISCR"/>
    <property type="match status" value="1"/>
</dbReference>
<dbReference type="InterPro" id="IPR036390">
    <property type="entry name" value="WH_DNA-bd_sf"/>
</dbReference>
<dbReference type="Pfam" id="PF02082">
    <property type="entry name" value="Rrf2"/>
    <property type="match status" value="1"/>
</dbReference>
<name>A0ABV8TWJ2_9ACTN</name>
<proteinExistence type="predicted"/>
<sequence length="155" mass="16740">MRLSARLDYALRAAAVLAARGPRWTTAEEIATDQDIPRKFLESILSQLRKGAIIESKRGAEGGHRLARPAADTSLADVIRCIDGPLLGVRGQRPEEVRYEGSAAALADVLVALRAAERSILERVSLADVAARTLPAEVAALIEDPDAWKVREIHG</sequence>
<dbReference type="Gene3D" id="1.10.10.10">
    <property type="entry name" value="Winged helix-like DNA-binding domain superfamily/Winged helix DNA-binding domain"/>
    <property type="match status" value="1"/>
</dbReference>
<evidence type="ECO:0000256" key="1">
    <source>
        <dbReference type="ARBA" id="ARBA00023125"/>
    </source>
</evidence>
<protein>
    <submittedName>
        <fullName evidence="2">RrF2 family transcriptional regulator</fullName>
    </submittedName>
</protein>
<dbReference type="Proteomes" id="UP001595823">
    <property type="component" value="Unassembled WGS sequence"/>
</dbReference>
<accession>A0ABV8TWJ2</accession>
<evidence type="ECO:0000313" key="3">
    <source>
        <dbReference type="Proteomes" id="UP001595823"/>
    </source>
</evidence>
<dbReference type="NCBIfam" id="TIGR00738">
    <property type="entry name" value="rrf2_super"/>
    <property type="match status" value="1"/>
</dbReference>
<dbReference type="RefSeq" id="WP_380619214.1">
    <property type="nucleotide sequence ID" value="NZ_JBHSDK010000010.1"/>
</dbReference>